<dbReference type="HOGENOM" id="CLU_1786318_0_0_1"/>
<comment type="caution">
    <text evidence="2">The sequence shown here is derived from an EMBL/GenBank/DDBJ whole genome shotgun (WGS) entry which is preliminary data.</text>
</comment>
<evidence type="ECO:0000256" key="1">
    <source>
        <dbReference type="SAM" id="MobiDB-lite"/>
    </source>
</evidence>
<feature type="compositionally biased region" description="Basic and acidic residues" evidence="1">
    <location>
        <begin position="29"/>
        <end position="39"/>
    </location>
</feature>
<name>A0A086SYI1_HAPC1</name>
<reference evidence="3" key="1">
    <citation type="journal article" date="2014" name="Genome Announc.">
        <title>Genome sequence and annotation of Acremonium chrysogenum, producer of the beta-lactam antibiotic cephalosporin C.</title>
        <authorList>
            <person name="Terfehr D."/>
            <person name="Dahlmann T.A."/>
            <person name="Specht T."/>
            <person name="Zadra I."/>
            <person name="Kuernsteiner H."/>
            <person name="Kueck U."/>
        </authorList>
    </citation>
    <scope>NUCLEOTIDE SEQUENCE [LARGE SCALE GENOMIC DNA]</scope>
    <source>
        <strain evidence="3">ATCC 11550 / CBS 779.69 / DSM 880 / IAM 14645 / JCM 23072 / IMI 49137</strain>
    </source>
</reference>
<dbReference type="AlphaFoldDB" id="A0A086SYI1"/>
<organism evidence="2 3">
    <name type="scientific">Hapsidospora chrysogenum (strain ATCC 11550 / CBS 779.69 / DSM 880 / IAM 14645 / JCM 23072 / IMI 49137)</name>
    <name type="common">Acremonium chrysogenum</name>
    <dbReference type="NCBI Taxonomy" id="857340"/>
    <lineage>
        <taxon>Eukaryota</taxon>
        <taxon>Fungi</taxon>
        <taxon>Dikarya</taxon>
        <taxon>Ascomycota</taxon>
        <taxon>Pezizomycotina</taxon>
        <taxon>Sordariomycetes</taxon>
        <taxon>Hypocreomycetidae</taxon>
        <taxon>Hypocreales</taxon>
        <taxon>Bionectriaceae</taxon>
        <taxon>Hapsidospora</taxon>
    </lineage>
</organism>
<sequence length="145" mass="15190">MAREVIDLISSSPPPGPSPTELPAARTTRYNDLDRAERTVDSAGVNLDGLSDEFDTTGDLDFFVPTAGTEPTDAKRRPAASAGGASLKPSLPEASLFLSDDFDTTGDLNDPIPVEGAGNKRRRISPSPAAARVASATKAACFRED</sequence>
<keyword evidence="3" id="KW-1185">Reference proteome</keyword>
<accession>A0A086SYI1</accession>
<feature type="region of interest" description="Disordered" evidence="1">
    <location>
        <begin position="1"/>
        <end position="39"/>
    </location>
</feature>
<dbReference type="Proteomes" id="UP000029964">
    <property type="component" value="Unassembled WGS sequence"/>
</dbReference>
<protein>
    <submittedName>
        <fullName evidence="2">Uncharacterized protein</fullName>
    </submittedName>
</protein>
<evidence type="ECO:0000313" key="2">
    <source>
        <dbReference type="EMBL" id="KFH42163.1"/>
    </source>
</evidence>
<dbReference type="EMBL" id="JPKY01000102">
    <property type="protein sequence ID" value="KFH42163.1"/>
    <property type="molecule type" value="Genomic_DNA"/>
</dbReference>
<feature type="region of interest" description="Disordered" evidence="1">
    <location>
        <begin position="61"/>
        <end position="131"/>
    </location>
</feature>
<evidence type="ECO:0000313" key="3">
    <source>
        <dbReference type="Proteomes" id="UP000029964"/>
    </source>
</evidence>
<gene>
    <name evidence="2" type="ORF">ACRE_070950</name>
</gene>
<proteinExistence type="predicted"/>